<protein>
    <submittedName>
        <fullName evidence="1">Uncharacterized protein</fullName>
    </submittedName>
</protein>
<dbReference type="AlphaFoldDB" id="A0A6A5VUW3"/>
<sequence>MSKILSVGFLSVTFPSLPPHRTITVHRNVRVTCAIIHPDNALISLVFDLEGYWCTEHMALGRPKSRSLARRSKLLAILAFSPARPAVRQSFSTLAASCSLHGIPRRRLSQGVDFDRGARSSDCCHQTRRVASWD</sequence>
<gene>
    <name evidence="1" type="ORF">P154DRAFT_527974</name>
</gene>
<evidence type="ECO:0000313" key="1">
    <source>
        <dbReference type="EMBL" id="KAF1993170.1"/>
    </source>
</evidence>
<evidence type="ECO:0000313" key="2">
    <source>
        <dbReference type="Proteomes" id="UP000799779"/>
    </source>
</evidence>
<name>A0A6A5VUW3_9PLEO</name>
<proteinExistence type="predicted"/>
<keyword evidence="2" id="KW-1185">Reference proteome</keyword>
<accession>A0A6A5VUW3</accession>
<dbReference type="Proteomes" id="UP000799779">
    <property type="component" value="Unassembled WGS sequence"/>
</dbReference>
<dbReference type="EMBL" id="ML977725">
    <property type="protein sequence ID" value="KAF1993170.1"/>
    <property type="molecule type" value="Genomic_DNA"/>
</dbReference>
<reference evidence="1" key="1">
    <citation type="journal article" date="2020" name="Stud. Mycol.">
        <title>101 Dothideomycetes genomes: a test case for predicting lifestyles and emergence of pathogens.</title>
        <authorList>
            <person name="Haridas S."/>
            <person name="Albert R."/>
            <person name="Binder M."/>
            <person name="Bloem J."/>
            <person name="Labutti K."/>
            <person name="Salamov A."/>
            <person name="Andreopoulos B."/>
            <person name="Baker S."/>
            <person name="Barry K."/>
            <person name="Bills G."/>
            <person name="Bluhm B."/>
            <person name="Cannon C."/>
            <person name="Castanera R."/>
            <person name="Culley D."/>
            <person name="Daum C."/>
            <person name="Ezra D."/>
            <person name="Gonzalez J."/>
            <person name="Henrissat B."/>
            <person name="Kuo A."/>
            <person name="Liang C."/>
            <person name="Lipzen A."/>
            <person name="Lutzoni F."/>
            <person name="Magnuson J."/>
            <person name="Mondo S."/>
            <person name="Nolan M."/>
            <person name="Ohm R."/>
            <person name="Pangilinan J."/>
            <person name="Park H.-J."/>
            <person name="Ramirez L."/>
            <person name="Alfaro M."/>
            <person name="Sun H."/>
            <person name="Tritt A."/>
            <person name="Yoshinaga Y."/>
            <person name="Zwiers L.-H."/>
            <person name="Turgeon B."/>
            <person name="Goodwin S."/>
            <person name="Spatafora J."/>
            <person name="Crous P."/>
            <person name="Grigoriev I."/>
        </authorList>
    </citation>
    <scope>NUCLEOTIDE SEQUENCE</scope>
    <source>
        <strain evidence="1">CBS 123094</strain>
    </source>
</reference>
<organism evidence="1 2">
    <name type="scientific">Amniculicola lignicola CBS 123094</name>
    <dbReference type="NCBI Taxonomy" id="1392246"/>
    <lineage>
        <taxon>Eukaryota</taxon>
        <taxon>Fungi</taxon>
        <taxon>Dikarya</taxon>
        <taxon>Ascomycota</taxon>
        <taxon>Pezizomycotina</taxon>
        <taxon>Dothideomycetes</taxon>
        <taxon>Pleosporomycetidae</taxon>
        <taxon>Pleosporales</taxon>
        <taxon>Amniculicolaceae</taxon>
        <taxon>Amniculicola</taxon>
    </lineage>
</organism>